<dbReference type="AlphaFoldDB" id="A0AA38SH61"/>
<gene>
    <name evidence="1" type="ORF">OSB04_un000720</name>
</gene>
<dbReference type="EMBL" id="JARYMX010000061">
    <property type="protein sequence ID" value="KAJ9536110.1"/>
    <property type="molecule type" value="Genomic_DNA"/>
</dbReference>
<evidence type="ECO:0000313" key="2">
    <source>
        <dbReference type="Proteomes" id="UP001172457"/>
    </source>
</evidence>
<reference evidence="1" key="1">
    <citation type="submission" date="2023-03" db="EMBL/GenBank/DDBJ databases">
        <title>Chromosome-scale reference genome and RAD-based genetic map of yellow starthistle (Centaurea solstitialis) reveal putative structural variation and QTLs associated with invader traits.</title>
        <authorList>
            <person name="Reatini B."/>
            <person name="Cang F.A."/>
            <person name="Jiang Q."/>
            <person name="Mckibben M.T.W."/>
            <person name="Barker M.S."/>
            <person name="Rieseberg L.H."/>
            <person name="Dlugosch K.M."/>
        </authorList>
    </citation>
    <scope>NUCLEOTIDE SEQUENCE</scope>
    <source>
        <strain evidence="1">CAN-66</strain>
        <tissue evidence="1">Leaf</tissue>
    </source>
</reference>
<accession>A0AA38SH61</accession>
<organism evidence="1 2">
    <name type="scientific">Centaurea solstitialis</name>
    <name type="common">yellow star-thistle</name>
    <dbReference type="NCBI Taxonomy" id="347529"/>
    <lineage>
        <taxon>Eukaryota</taxon>
        <taxon>Viridiplantae</taxon>
        <taxon>Streptophyta</taxon>
        <taxon>Embryophyta</taxon>
        <taxon>Tracheophyta</taxon>
        <taxon>Spermatophyta</taxon>
        <taxon>Magnoliopsida</taxon>
        <taxon>eudicotyledons</taxon>
        <taxon>Gunneridae</taxon>
        <taxon>Pentapetalae</taxon>
        <taxon>asterids</taxon>
        <taxon>campanulids</taxon>
        <taxon>Asterales</taxon>
        <taxon>Asteraceae</taxon>
        <taxon>Carduoideae</taxon>
        <taxon>Cardueae</taxon>
        <taxon>Centaureinae</taxon>
        <taxon>Centaurea</taxon>
    </lineage>
</organism>
<evidence type="ECO:0000313" key="1">
    <source>
        <dbReference type="EMBL" id="KAJ9536110.1"/>
    </source>
</evidence>
<sequence length="60" mass="7049">MYRHQVCVEALDCHIEGFENGLTSMGGFKCEPLFGCEREDNQERDTWRMIRRHVKSTADD</sequence>
<comment type="caution">
    <text evidence="1">The sequence shown here is derived from an EMBL/GenBank/DDBJ whole genome shotgun (WGS) entry which is preliminary data.</text>
</comment>
<keyword evidence="2" id="KW-1185">Reference proteome</keyword>
<dbReference type="Proteomes" id="UP001172457">
    <property type="component" value="Unassembled WGS sequence"/>
</dbReference>
<protein>
    <submittedName>
        <fullName evidence="1">Uncharacterized protein</fullName>
    </submittedName>
</protein>
<name>A0AA38SH61_9ASTR</name>
<proteinExistence type="predicted"/>